<gene>
    <name evidence="2" type="ORF">GGX14DRAFT_564360</name>
</gene>
<feature type="region of interest" description="Disordered" evidence="1">
    <location>
        <begin position="18"/>
        <end position="57"/>
    </location>
</feature>
<evidence type="ECO:0000313" key="3">
    <source>
        <dbReference type="Proteomes" id="UP001219525"/>
    </source>
</evidence>
<dbReference type="EMBL" id="JARJCW010000023">
    <property type="protein sequence ID" value="KAJ7212607.1"/>
    <property type="molecule type" value="Genomic_DNA"/>
</dbReference>
<name>A0AAD6VIM6_9AGAR</name>
<accession>A0AAD6VIM6</accession>
<comment type="caution">
    <text evidence="2">The sequence shown here is derived from an EMBL/GenBank/DDBJ whole genome shotgun (WGS) entry which is preliminary data.</text>
</comment>
<proteinExistence type="predicted"/>
<dbReference type="AlphaFoldDB" id="A0AAD6VIM6"/>
<keyword evidence="3" id="KW-1185">Reference proteome</keyword>
<reference evidence="2" key="1">
    <citation type="submission" date="2023-03" db="EMBL/GenBank/DDBJ databases">
        <title>Massive genome expansion in bonnet fungi (Mycena s.s.) driven by repeated elements and novel gene families across ecological guilds.</title>
        <authorList>
            <consortium name="Lawrence Berkeley National Laboratory"/>
            <person name="Harder C.B."/>
            <person name="Miyauchi S."/>
            <person name="Viragh M."/>
            <person name="Kuo A."/>
            <person name="Thoen E."/>
            <person name="Andreopoulos B."/>
            <person name="Lu D."/>
            <person name="Skrede I."/>
            <person name="Drula E."/>
            <person name="Henrissat B."/>
            <person name="Morin E."/>
            <person name="Kohler A."/>
            <person name="Barry K."/>
            <person name="LaButti K."/>
            <person name="Morin E."/>
            <person name="Salamov A."/>
            <person name="Lipzen A."/>
            <person name="Mereny Z."/>
            <person name="Hegedus B."/>
            <person name="Baldrian P."/>
            <person name="Stursova M."/>
            <person name="Weitz H."/>
            <person name="Taylor A."/>
            <person name="Grigoriev I.V."/>
            <person name="Nagy L.G."/>
            <person name="Martin F."/>
            <person name="Kauserud H."/>
        </authorList>
    </citation>
    <scope>NUCLEOTIDE SEQUENCE</scope>
    <source>
        <strain evidence="2">9144</strain>
    </source>
</reference>
<dbReference type="Proteomes" id="UP001219525">
    <property type="component" value="Unassembled WGS sequence"/>
</dbReference>
<evidence type="ECO:0000256" key="1">
    <source>
        <dbReference type="SAM" id="MobiDB-lite"/>
    </source>
</evidence>
<evidence type="ECO:0000313" key="2">
    <source>
        <dbReference type="EMBL" id="KAJ7212607.1"/>
    </source>
</evidence>
<organism evidence="2 3">
    <name type="scientific">Mycena pura</name>
    <dbReference type="NCBI Taxonomy" id="153505"/>
    <lineage>
        <taxon>Eukaryota</taxon>
        <taxon>Fungi</taxon>
        <taxon>Dikarya</taxon>
        <taxon>Basidiomycota</taxon>
        <taxon>Agaricomycotina</taxon>
        <taxon>Agaricomycetes</taxon>
        <taxon>Agaricomycetidae</taxon>
        <taxon>Agaricales</taxon>
        <taxon>Marasmiineae</taxon>
        <taxon>Mycenaceae</taxon>
        <taxon>Mycena</taxon>
    </lineage>
</organism>
<protein>
    <submittedName>
        <fullName evidence="2">Uncharacterized protein</fullName>
    </submittedName>
</protein>
<sequence>MPSLPAVDTAAFVWTTWRSQASHRPPSTRPLAARANITQDPPHRLQRTQPRAARRSLHAARRCQPAARSSSVVASCPLPSSLPPTSHHLLLMPVLAAQPHTEEHLNSGRWRPVRWAVQVVAATLNCQTLLCKYRGSAVQAV</sequence>